<accession>A0A7C4EVL7</accession>
<name>A0A7C4EVL7_9BACT</name>
<organism evidence="1">
    <name type="scientific">Desulfomonile tiedjei</name>
    <dbReference type="NCBI Taxonomy" id="2358"/>
    <lineage>
        <taxon>Bacteria</taxon>
        <taxon>Pseudomonadati</taxon>
        <taxon>Thermodesulfobacteriota</taxon>
        <taxon>Desulfomonilia</taxon>
        <taxon>Desulfomonilales</taxon>
        <taxon>Desulfomonilaceae</taxon>
        <taxon>Desulfomonile</taxon>
    </lineage>
</organism>
<protein>
    <submittedName>
        <fullName evidence="1">Uncharacterized protein</fullName>
    </submittedName>
</protein>
<comment type="caution">
    <text evidence="1">The sequence shown here is derived from an EMBL/GenBank/DDBJ whole genome shotgun (WGS) entry which is preliminary data.</text>
</comment>
<reference evidence="1" key="1">
    <citation type="journal article" date="2020" name="mSystems">
        <title>Genome- and Community-Level Interaction Insights into Carbon Utilization and Element Cycling Functions of Hydrothermarchaeota in Hydrothermal Sediment.</title>
        <authorList>
            <person name="Zhou Z."/>
            <person name="Liu Y."/>
            <person name="Xu W."/>
            <person name="Pan J."/>
            <person name="Luo Z.H."/>
            <person name="Li M."/>
        </authorList>
    </citation>
    <scope>NUCLEOTIDE SEQUENCE [LARGE SCALE GENOMIC DNA]</scope>
    <source>
        <strain evidence="1">SpSt-769</strain>
    </source>
</reference>
<dbReference type="EMBL" id="DTGT01000023">
    <property type="protein sequence ID" value="HGH59815.1"/>
    <property type="molecule type" value="Genomic_DNA"/>
</dbReference>
<evidence type="ECO:0000313" key="1">
    <source>
        <dbReference type="EMBL" id="HGH59815.1"/>
    </source>
</evidence>
<sequence>MGHSHIRGISTTLSLLDKTLCEFEEFARGREIRSVLYEIENPLTTEQGENILQLMKAMWETLREIRDELKLEKTVRSADKMILGSCSTNWVSLLELQGNQLRRYGEIPEGLVEYLDPKAHFLTETLRQIARITAQSKR</sequence>
<dbReference type="AlphaFoldDB" id="A0A7C4EVL7"/>
<gene>
    <name evidence="1" type="ORF">ENV54_00800</name>
</gene>
<proteinExistence type="predicted"/>